<proteinExistence type="predicted"/>
<keyword evidence="3" id="KW-1185">Reference proteome</keyword>
<evidence type="ECO:0000256" key="1">
    <source>
        <dbReference type="SAM" id="MobiDB-lite"/>
    </source>
</evidence>
<feature type="region of interest" description="Disordered" evidence="1">
    <location>
        <begin position="1"/>
        <end position="28"/>
    </location>
</feature>
<gene>
    <name evidence="2" type="ORF">ONZ51_g2463</name>
</gene>
<evidence type="ECO:0000313" key="3">
    <source>
        <dbReference type="Proteomes" id="UP001215151"/>
    </source>
</evidence>
<comment type="caution">
    <text evidence="2">The sequence shown here is derived from an EMBL/GenBank/DDBJ whole genome shotgun (WGS) entry which is preliminary data.</text>
</comment>
<reference evidence="2" key="1">
    <citation type="submission" date="2022-11" db="EMBL/GenBank/DDBJ databases">
        <title>Genome Sequence of Cubamyces cubensis.</title>
        <authorList>
            <person name="Buettner E."/>
        </authorList>
    </citation>
    <scope>NUCLEOTIDE SEQUENCE</scope>
    <source>
        <strain evidence="2">MPL-01</strain>
    </source>
</reference>
<accession>A0AAD7U049</accession>
<evidence type="ECO:0000313" key="2">
    <source>
        <dbReference type="EMBL" id="KAJ8490214.1"/>
    </source>
</evidence>
<feature type="region of interest" description="Disordered" evidence="1">
    <location>
        <begin position="60"/>
        <end position="80"/>
    </location>
</feature>
<sequence length="141" mass="14885">MPPPFHPSRKPAPVTKAAAGKIDPDTSTPVTRLLATNHARKSSQAVDPFVTPFDDEHRVNANARSDDPFSATSPPVMSNPFETPACGDACEGEHADEPVRCDGALTRASSFSGPASLGLYLNIVSPLVSPLRTAIVTTHQL</sequence>
<protein>
    <submittedName>
        <fullName evidence="2">Uncharacterized protein</fullName>
    </submittedName>
</protein>
<dbReference type="AlphaFoldDB" id="A0AAD7U049"/>
<dbReference type="EMBL" id="JAPEVG010000038">
    <property type="protein sequence ID" value="KAJ8490214.1"/>
    <property type="molecule type" value="Genomic_DNA"/>
</dbReference>
<name>A0AAD7U049_9APHY</name>
<organism evidence="2 3">
    <name type="scientific">Trametes cubensis</name>
    <dbReference type="NCBI Taxonomy" id="1111947"/>
    <lineage>
        <taxon>Eukaryota</taxon>
        <taxon>Fungi</taxon>
        <taxon>Dikarya</taxon>
        <taxon>Basidiomycota</taxon>
        <taxon>Agaricomycotina</taxon>
        <taxon>Agaricomycetes</taxon>
        <taxon>Polyporales</taxon>
        <taxon>Polyporaceae</taxon>
        <taxon>Trametes</taxon>
    </lineage>
</organism>
<dbReference type="Proteomes" id="UP001215151">
    <property type="component" value="Unassembled WGS sequence"/>
</dbReference>